<dbReference type="PANTHER" id="PTHR11361:SF148">
    <property type="entry name" value="DNA MISMATCH REPAIR PROTEIN MSH6"/>
    <property type="match status" value="1"/>
</dbReference>
<dbReference type="Pfam" id="PF05190">
    <property type="entry name" value="MutS_IV"/>
    <property type="match status" value="1"/>
</dbReference>
<sequence length="1286" mass="145463">MASKENKTPNMSEKKIQQKNNSSSTPTTPLTQKTLFSFFKTPTTASTNSSTLSSSPLQPSPTLKKTPSNSGSAKKKPGKYDYIEIDDFDDDDNEQEQFNTPTSVGSGRGARNVKADDVPLTTISFSTPAKPVTPVTPHMNLEPDRSAENDNEGASQLGARLARQKRIRYDESENEDENGNDVAVASSSRMRTPTDSANVTPTQKKRKTLTRKSSQDDDDDDYVESTGENKEDAEDEAMDATEVDDVEDYEPKTSRVPKSASSKSSDKMKHLSGPKHGSHFMEPKSSLLNSVDKKKDRDKKFKEKNDDRYRWLQDIRDAQGNPEDSPDYDPRTLFIPKNAWANFTPFEKQFWEIKSTHWDTVVFFKKGKFYELYEKDADIGHREFDLKLTDRVNMRMVGVPESSFDLWANRFVANGHKIAKVDQVETAIGKSMREKLESAKSKKEDKIIRRELACVLTAGTLVDTSMLTGDMGTFCMSVKEHCPADHLPPSFGVVFVDTSTAEFHLVAFDDDLDRTKFETLVMQVKPREIVCEKGHLTQRTTRILKNNLVNPLWNALIPEREFWDDVTTRDELKFAGYFDTKKKDEKDNEDSMDVDEDGDRAGEDLWPEAIKNALNKPLLMAALGGMTWYLRSLKLDTELLSLRNFHPYDPIRQTTSLVLDGQTLANLDILENSHDGSANGTLHQLLNHATTPFGKRLFRKWLCHPLRAKREIDDRLDAVEDLMECQDAQDVFRARFAHVLDLERVISRVHAGTCKVKEFLGVLAAFKTVVETMQELTPWVDNFKSKRLRLLFETFPDIKSKVNYFDEAFDMAEVDVDYQKLNTIIPRPGIEEDWDKVNAKIRDIEHSLQDHLVEMKKKLRSNKLVYKNIGKERYQLEVPKEVKMPNGWKQLSATTKVSRYWDGTIHNLVQELQEAEETKNGLVKGFQARTYARFDEHYVEWLDAVKRIAEIDCLLGLARASTGLGEPACRPEFVEEGDSVMEFEELRHPCVIPGVATDFIPNDTYLGGDRPNIILLTGPNMGGKSTLLRQSCVAIIMAQLGCYVPARHCRLTPFDRIYTRIGANDNILAGQSTFMVELSETSRVLREATPRSMVILDELGRGTSTFDGYAIAYSVLHYLATYVGCLGLFSTHYQTLCREFERCAEVANMHMAYQVDEEQHEVTFLYKLTSGACEKSFGMNVANMAGVPRRIVDAAEQAAAKFEETHRLRDTTFAVADGDARPALPLTVLSDFAYLMQAAGLDAKVDHAGKSVEHRLSEMEKKQSQAKVIRRIVEGLKKMGRKAGEA</sequence>
<dbReference type="CDD" id="cd03286">
    <property type="entry name" value="ABC_MSH6_euk"/>
    <property type="match status" value="1"/>
</dbReference>
<keyword evidence="3 6" id="KW-0227">DNA damage</keyword>
<dbReference type="InterPro" id="IPR007695">
    <property type="entry name" value="DNA_mismatch_repair_MutS-lik_N"/>
</dbReference>
<dbReference type="OrthoDB" id="10252754at2759"/>
<dbReference type="PANTHER" id="PTHR11361">
    <property type="entry name" value="DNA MISMATCH REPAIR PROTEIN MUTS FAMILY MEMBER"/>
    <property type="match status" value="1"/>
</dbReference>
<reference evidence="10 11" key="1">
    <citation type="journal article" date="2018" name="New Phytol.">
        <title>Phylogenomics of Endogonaceae and evolution of mycorrhizas within Mucoromycota.</title>
        <authorList>
            <person name="Chang Y."/>
            <person name="Desiro A."/>
            <person name="Na H."/>
            <person name="Sandor L."/>
            <person name="Lipzen A."/>
            <person name="Clum A."/>
            <person name="Barry K."/>
            <person name="Grigoriev I.V."/>
            <person name="Martin F.M."/>
            <person name="Stajich J.E."/>
            <person name="Smith M.E."/>
            <person name="Bonito G."/>
            <person name="Spatafora J.W."/>
        </authorList>
    </citation>
    <scope>NUCLEOTIDE SEQUENCE [LARGE SCALE GENOMIC DNA]</scope>
    <source>
        <strain evidence="10 11">GMNB39</strain>
    </source>
</reference>
<dbReference type="InterPro" id="IPR016151">
    <property type="entry name" value="DNA_mismatch_repair_MutS_N"/>
</dbReference>
<evidence type="ECO:0000256" key="3">
    <source>
        <dbReference type="ARBA" id="ARBA00022763"/>
    </source>
</evidence>
<feature type="domain" description="DNA mismatch repair proteins mutS family" evidence="9">
    <location>
        <begin position="1092"/>
        <end position="1108"/>
    </location>
</feature>
<dbReference type="Gene3D" id="3.30.420.110">
    <property type="entry name" value="MutS, connector domain"/>
    <property type="match status" value="1"/>
</dbReference>
<dbReference type="Pfam" id="PF01624">
    <property type="entry name" value="MutS_I"/>
    <property type="match status" value="1"/>
</dbReference>
<dbReference type="SUPFAM" id="SSF53150">
    <property type="entry name" value="DNA repair protein MutS, domain II"/>
    <property type="match status" value="1"/>
</dbReference>
<feature type="compositionally biased region" description="Low complexity" evidence="8">
    <location>
        <begin position="18"/>
        <end position="63"/>
    </location>
</feature>
<gene>
    <name evidence="10" type="ORF">BC936DRAFT_145320</name>
</gene>
<dbReference type="Gene3D" id="3.40.1170.10">
    <property type="entry name" value="DNA repair protein MutS, domain I"/>
    <property type="match status" value="1"/>
</dbReference>
<organism evidence="10 11">
    <name type="scientific">Jimgerdemannia flammicorona</name>
    <dbReference type="NCBI Taxonomy" id="994334"/>
    <lineage>
        <taxon>Eukaryota</taxon>
        <taxon>Fungi</taxon>
        <taxon>Fungi incertae sedis</taxon>
        <taxon>Mucoromycota</taxon>
        <taxon>Mucoromycotina</taxon>
        <taxon>Endogonomycetes</taxon>
        <taxon>Endogonales</taxon>
        <taxon>Endogonaceae</taxon>
        <taxon>Jimgerdemannia</taxon>
    </lineage>
</organism>
<dbReference type="GO" id="GO:0005524">
    <property type="term" value="F:ATP binding"/>
    <property type="evidence" value="ECO:0007669"/>
    <property type="project" value="UniProtKB-UniRule"/>
</dbReference>
<dbReference type="InterPro" id="IPR000432">
    <property type="entry name" value="DNA_mismatch_repair_MutS_C"/>
</dbReference>
<dbReference type="InterPro" id="IPR007696">
    <property type="entry name" value="DNA_mismatch_repair_MutS_core"/>
</dbReference>
<dbReference type="Gene3D" id="1.10.1420.10">
    <property type="match status" value="2"/>
</dbReference>
<dbReference type="PROSITE" id="PS00486">
    <property type="entry name" value="DNA_MISMATCH_REPAIR_2"/>
    <property type="match status" value="1"/>
</dbReference>
<dbReference type="SMART" id="SM00534">
    <property type="entry name" value="MUTSac"/>
    <property type="match status" value="1"/>
</dbReference>
<proteinExistence type="inferred from homology"/>
<feature type="compositionally biased region" description="Basic and acidic residues" evidence="8">
    <location>
        <begin position="1"/>
        <end position="16"/>
    </location>
</feature>
<dbReference type="NCBIfam" id="NF003810">
    <property type="entry name" value="PRK05399.1"/>
    <property type="match status" value="1"/>
</dbReference>
<dbReference type="SUPFAM" id="SSF48334">
    <property type="entry name" value="DNA repair protein MutS, domain III"/>
    <property type="match status" value="1"/>
</dbReference>
<dbReference type="GO" id="GO:0006298">
    <property type="term" value="P:mismatch repair"/>
    <property type="evidence" value="ECO:0007669"/>
    <property type="project" value="InterPro"/>
</dbReference>
<accession>A0A433DAC4</accession>
<comment type="caution">
    <text evidence="10">The sequence shown here is derived from an EMBL/GenBank/DDBJ whole genome shotgun (WGS) entry which is preliminary data.</text>
</comment>
<dbReference type="SUPFAM" id="SSF55271">
    <property type="entry name" value="DNA repair protein MutS, domain I"/>
    <property type="match status" value="1"/>
</dbReference>
<dbReference type="FunFam" id="1.10.1420.10:FF:000005">
    <property type="entry name" value="DNA mismatch repair protein"/>
    <property type="match status" value="1"/>
</dbReference>
<dbReference type="GO" id="GO:0030983">
    <property type="term" value="F:mismatched DNA binding"/>
    <property type="evidence" value="ECO:0007669"/>
    <property type="project" value="UniProtKB-UniRule"/>
</dbReference>
<comment type="function">
    <text evidence="6 7">Component of the post-replicative DNA mismatch repair system (MMR).</text>
</comment>
<evidence type="ECO:0000256" key="7">
    <source>
        <dbReference type="RuleBase" id="RU003756"/>
    </source>
</evidence>
<feature type="compositionally biased region" description="Acidic residues" evidence="8">
    <location>
        <begin position="231"/>
        <end position="248"/>
    </location>
</feature>
<evidence type="ECO:0000256" key="5">
    <source>
        <dbReference type="ARBA" id="ARBA00023125"/>
    </source>
</evidence>
<keyword evidence="2 6" id="KW-0547">Nucleotide-binding</keyword>
<dbReference type="InterPro" id="IPR017261">
    <property type="entry name" value="DNA_mismatch_repair_MutS/MSH"/>
</dbReference>
<dbReference type="FunFam" id="3.40.1170.10:FF:000002">
    <property type="entry name" value="DNA mismatch repair protein"/>
    <property type="match status" value="1"/>
</dbReference>
<evidence type="ECO:0000256" key="4">
    <source>
        <dbReference type="ARBA" id="ARBA00022840"/>
    </source>
</evidence>
<evidence type="ECO:0000259" key="9">
    <source>
        <dbReference type="PROSITE" id="PS00486"/>
    </source>
</evidence>
<dbReference type="InterPro" id="IPR007861">
    <property type="entry name" value="DNA_mismatch_repair_MutS_clamp"/>
</dbReference>
<dbReference type="GO" id="GO:0140664">
    <property type="term" value="F:ATP-dependent DNA damage sensor activity"/>
    <property type="evidence" value="ECO:0007669"/>
    <property type="project" value="InterPro"/>
</dbReference>
<feature type="compositionally biased region" description="Polar residues" evidence="8">
    <location>
        <begin position="185"/>
        <end position="202"/>
    </location>
</feature>
<feature type="region of interest" description="Disordered" evidence="8">
    <location>
        <begin position="1"/>
        <end position="302"/>
    </location>
</feature>
<dbReference type="Pfam" id="PF00488">
    <property type="entry name" value="MutS_V"/>
    <property type="match status" value="1"/>
</dbReference>
<dbReference type="InterPro" id="IPR027417">
    <property type="entry name" value="P-loop_NTPase"/>
</dbReference>
<dbReference type="PIRSF" id="PIRSF037677">
    <property type="entry name" value="DNA_mis_repair_Msh6"/>
    <property type="match status" value="1"/>
</dbReference>
<evidence type="ECO:0000313" key="10">
    <source>
        <dbReference type="EMBL" id="RUP47796.1"/>
    </source>
</evidence>
<comment type="similarity">
    <text evidence="1 6 7">Belongs to the DNA mismatch repair MutS family.</text>
</comment>
<evidence type="ECO:0000256" key="2">
    <source>
        <dbReference type="ARBA" id="ARBA00022741"/>
    </source>
</evidence>
<dbReference type="SMART" id="SM00533">
    <property type="entry name" value="MUTSd"/>
    <property type="match status" value="1"/>
</dbReference>
<keyword evidence="6 7" id="KW-0234">DNA repair</keyword>
<dbReference type="EMBL" id="RBNI01004088">
    <property type="protein sequence ID" value="RUP47796.1"/>
    <property type="molecule type" value="Genomic_DNA"/>
</dbReference>
<evidence type="ECO:0000313" key="11">
    <source>
        <dbReference type="Proteomes" id="UP000268093"/>
    </source>
</evidence>
<dbReference type="InterPro" id="IPR036678">
    <property type="entry name" value="MutS_con_dom_sf"/>
</dbReference>
<evidence type="ECO:0000256" key="6">
    <source>
        <dbReference type="PIRNR" id="PIRNR037677"/>
    </source>
</evidence>
<dbReference type="InterPro" id="IPR007860">
    <property type="entry name" value="DNA_mmatch_repair_MutS_con_dom"/>
</dbReference>
<dbReference type="GO" id="GO:0032301">
    <property type="term" value="C:MutSalpha complex"/>
    <property type="evidence" value="ECO:0007669"/>
    <property type="project" value="TreeGrafter"/>
</dbReference>
<dbReference type="InterPro" id="IPR045076">
    <property type="entry name" value="MutS"/>
</dbReference>
<dbReference type="Gene3D" id="3.40.50.300">
    <property type="entry name" value="P-loop containing nucleotide triphosphate hydrolases"/>
    <property type="match status" value="1"/>
</dbReference>
<keyword evidence="4 6" id="KW-0067">ATP-binding</keyword>
<dbReference type="SUPFAM" id="SSF52540">
    <property type="entry name" value="P-loop containing nucleoside triphosphate hydrolases"/>
    <property type="match status" value="1"/>
</dbReference>
<feature type="compositionally biased region" description="Basic and acidic residues" evidence="8">
    <location>
        <begin position="291"/>
        <end position="302"/>
    </location>
</feature>
<evidence type="ECO:0000256" key="8">
    <source>
        <dbReference type="SAM" id="MobiDB-lite"/>
    </source>
</evidence>
<feature type="compositionally biased region" description="Acidic residues" evidence="8">
    <location>
        <begin position="83"/>
        <end position="95"/>
    </location>
</feature>
<dbReference type="Proteomes" id="UP000268093">
    <property type="component" value="Unassembled WGS sequence"/>
</dbReference>
<evidence type="ECO:0000256" key="1">
    <source>
        <dbReference type="ARBA" id="ARBA00006271"/>
    </source>
</evidence>
<keyword evidence="5 6" id="KW-0238">DNA-binding</keyword>
<protein>
    <recommendedName>
        <fullName evidence="6">DNA mismatch repair protein</fullName>
    </recommendedName>
</protein>
<name>A0A433DAC4_9FUNG</name>
<dbReference type="Pfam" id="PF05192">
    <property type="entry name" value="MutS_III"/>
    <property type="match status" value="1"/>
</dbReference>
<keyword evidence="11" id="KW-1185">Reference proteome</keyword>
<dbReference type="InterPro" id="IPR036187">
    <property type="entry name" value="DNA_mismatch_repair_MutS_sf"/>
</dbReference>
<dbReference type="Pfam" id="PF05188">
    <property type="entry name" value="MutS_II"/>
    <property type="match status" value="1"/>
</dbReference>